<reference evidence="3 4" key="1">
    <citation type="journal article" date="2014" name="Genome Announc.">
        <title>Draft Genome Sequence of the Antitrypanosomally Active Sponge-Associated Bacterium Actinokineospora sp. Strain EG49.</title>
        <authorList>
            <person name="Harjes J."/>
            <person name="Ryu T."/>
            <person name="Abdelmohsen U.R."/>
            <person name="Moitinho-Silva L."/>
            <person name="Horn H."/>
            <person name="Ravasi T."/>
            <person name="Hentschel U."/>
        </authorList>
    </citation>
    <scope>NUCLEOTIDE SEQUENCE [LARGE SCALE GENOMIC DNA]</scope>
    <source>
        <strain evidence="3 4">EG49</strain>
    </source>
</reference>
<sequence>MLAVPAISTELAVIRRTLGAWLGAQVVPAGLVTDVLLVVDEAVANSVEHGYRDLPPGSVTVTAHLAAPTAALVITVSDHGRWREPTPEATLHRGRGVGIMRALAATVDIRVGAGTTVAMRFAIRTE</sequence>
<dbReference type="SUPFAM" id="SSF55874">
    <property type="entry name" value="ATPase domain of HSP90 chaperone/DNA topoisomerase II/histidine kinase"/>
    <property type="match status" value="1"/>
</dbReference>
<feature type="domain" description="Histidine kinase/HSP90-like ATPase" evidence="2">
    <location>
        <begin position="6"/>
        <end position="121"/>
    </location>
</feature>
<dbReference type="AlphaFoldDB" id="W7INW3"/>
<dbReference type="Gene3D" id="3.30.565.10">
    <property type="entry name" value="Histidine kinase-like ATPase, C-terminal domain"/>
    <property type="match status" value="1"/>
</dbReference>
<evidence type="ECO:0000256" key="1">
    <source>
        <dbReference type="ARBA" id="ARBA00022527"/>
    </source>
</evidence>
<keyword evidence="4" id="KW-1185">Reference proteome</keyword>
<evidence type="ECO:0000313" key="4">
    <source>
        <dbReference type="Proteomes" id="UP000019277"/>
    </source>
</evidence>
<keyword evidence="1" id="KW-0723">Serine/threonine-protein kinase</keyword>
<dbReference type="EMBL" id="AYXG01000245">
    <property type="protein sequence ID" value="EWC58251.1"/>
    <property type="molecule type" value="Genomic_DNA"/>
</dbReference>
<comment type="caution">
    <text evidence="3">The sequence shown here is derived from an EMBL/GenBank/DDBJ whole genome shotgun (WGS) entry which is preliminary data.</text>
</comment>
<evidence type="ECO:0000259" key="2">
    <source>
        <dbReference type="Pfam" id="PF13581"/>
    </source>
</evidence>
<dbReference type="InterPro" id="IPR036890">
    <property type="entry name" value="HATPase_C_sf"/>
</dbReference>
<dbReference type="eggNOG" id="COG2172">
    <property type="taxonomic scope" value="Bacteria"/>
</dbReference>
<accession>W7INW3</accession>
<dbReference type="Pfam" id="PF13581">
    <property type="entry name" value="HATPase_c_2"/>
    <property type="match status" value="1"/>
</dbReference>
<dbReference type="InterPro" id="IPR003594">
    <property type="entry name" value="HATPase_dom"/>
</dbReference>
<organism evidence="3 4">
    <name type="scientific">Actinokineospora spheciospongiae</name>
    <dbReference type="NCBI Taxonomy" id="909613"/>
    <lineage>
        <taxon>Bacteria</taxon>
        <taxon>Bacillati</taxon>
        <taxon>Actinomycetota</taxon>
        <taxon>Actinomycetes</taxon>
        <taxon>Pseudonocardiales</taxon>
        <taxon>Pseudonocardiaceae</taxon>
        <taxon>Actinokineospora</taxon>
    </lineage>
</organism>
<gene>
    <name evidence="3" type="ORF">UO65_6460</name>
</gene>
<proteinExistence type="predicted"/>
<evidence type="ECO:0000313" key="3">
    <source>
        <dbReference type="EMBL" id="EWC58251.1"/>
    </source>
</evidence>
<dbReference type="GO" id="GO:0004674">
    <property type="term" value="F:protein serine/threonine kinase activity"/>
    <property type="evidence" value="ECO:0007669"/>
    <property type="project" value="UniProtKB-KW"/>
</dbReference>
<keyword evidence="1" id="KW-0808">Transferase</keyword>
<name>W7INW3_9PSEU</name>
<dbReference type="PANTHER" id="PTHR35526">
    <property type="entry name" value="ANTI-SIGMA-F FACTOR RSBW-RELATED"/>
    <property type="match status" value="1"/>
</dbReference>
<dbReference type="PANTHER" id="PTHR35526:SF3">
    <property type="entry name" value="ANTI-SIGMA-F FACTOR RSBW"/>
    <property type="match status" value="1"/>
</dbReference>
<dbReference type="STRING" id="909613.UO65_6460"/>
<dbReference type="Proteomes" id="UP000019277">
    <property type="component" value="Unassembled WGS sequence"/>
</dbReference>
<protein>
    <submittedName>
        <fullName evidence="3">Serine phosphatase RsbU, regulator of sigma subunit</fullName>
    </submittedName>
</protein>
<dbReference type="InterPro" id="IPR050267">
    <property type="entry name" value="Anti-sigma-factor_SerPK"/>
</dbReference>
<dbReference type="CDD" id="cd16936">
    <property type="entry name" value="HATPase_RsbW-like"/>
    <property type="match status" value="1"/>
</dbReference>
<keyword evidence="1" id="KW-0418">Kinase</keyword>